<dbReference type="GO" id="GO:0016263">
    <property type="term" value="F:glycoprotein-N-acetylgalactosamine 3-beta-galactosyltransferase activity"/>
    <property type="evidence" value="ECO:0007669"/>
    <property type="project" value="UniProtKB-EC"/>
</dbReference>
<dbReference type="GO" id="GO:0016020">
    <property type="term" value="C:membrane"/>
    <property type="evidence" value="ECO:0007669"/>
    <property type="project" value="UniProtKB-SubCell"/>
</dbReference>
<dbReference type="RefSeq" id="XP_023167547.2">
    <property type="nucleotide sequence ID" value="XM_023311779.2"/>
</dbReference>
<evidence type="ECO:0000256" key="8">
    <source>
        <dbReference type="ARBA" id="ARBA00022741"/>
    </source>
</evidence>
<evidence type="ECO:0000256" key="9">
    <source>
        <dbReference type="ARBA" id="ARBA00022968"/>
    </source>
</evidence>
<dbReference type="RefSeq" id="XP_023167549.2">
    <property type="nucleotide sequence ID" value="XM_023311781.2"/>
</dbReference>
<comment type="subcellular location">
    <subcellularLocation>
        <location evidence="1">Membrane</location>
        <topology evidence="1">Single-pass type II membrane protein</topology>
    </subcellularLocation>
</comment>
<evidence type="ECO:0000313" key="15">
    <source>
        <dbReference type="RefSeq" id="XP_023167547.2"/>
    </source>
</evidence>
<reference evidence="15 16" key="1">
    <citation type="submission" date="2025-04" db="UniProtKB">
        <authorList>
            <consortium name="RefSeq"/>
        </authorList>
    </citation>
    <scope>IDENTIFICATION</scope>
    <source>
        <strain evidence="15 16">15085-1641.00</strain>
        <tissue evidence="15 16">Whole body</tissue>
    </source>
</reference>
<evidence type="ECO:0000256" key="5">
    <source>
        <dbReference type="ARBA" id="ARBA00022676"/>
    </source>
</evidence>
<sequence>MYIYFVKLQKQRLQLLLMLLLGLICGSCLSRLLQLARHEFYSDSSASADSVELYTGSSSSREAAAALYNLRQASNYNPTKRILCMITVRPLKQKRQVHIEHTWGKRCHKLLFLNSKHKNKKPFFNLSMRRNHTSSSSSSSSSNSSSSWGRTREYLHYVYTHYHKQYDWFLMVTDETYVIMENLEHLLLDYLPEMPVYFDSFAYEFTKNQHIRTGSGGNLFSKEALHRFVTLGHDNSTICSSHNYGIKHVEIARCFRNVGVAVGNSSDEQGLPLFVNKLTNITLGCCSKSAITFNCPDMFCFYIMEYIVYKLRPFGLS</sequence>
<comment type="pathway">
    <text evidence="2">Protein modification; protein glycosylation.</text>
</comment>
<dbReference type="Proteomes" id="UP000504633">
    <property type="component" value="Unplaced"/>
</dbReference>
<organism evidence="14 15">
    <name type="scientific">Drosophila hydei</name>
    <name type="common">Fruit fly</name>
    <dbReference type="NCBI Taxonomy" id="7224"/>
    <lineage>
        <taxon>Eukaryota</taxon>
        <taxon>Metazoa</taxon>
        <taxon>Ecdysozoa</taxon>
        <taxon>Arthropoda</taxon>
        <taxon>Hexapoda</taxon>
        <taxon>Insecta</taxon>
        <taxon>Pterygota</taxon>
        <taxon>Neoptera</taxon>
        <taxon>Endopterygota</taxon>
        <taxon>Diptera</taxon>
        <taxon>Brachycera</taxon>
        <taxon>Muscomorpha</taxon>
        <taxon>Ephydroidea</taxon>
        <taxon>Drosophilidae</taxon>
        <taxon>Drosophila</taxon>
    </lineage>
</organism>
<keyword evidence="7" id="KW-0812">Transmembrane</keyword>
<evidence type="ECO:0000313" key="17">
    <source>
        <dbReference type="RefSeq" id="XP_023167549.2"/>
    </source>
</evidence>
<evidence type="ECO:0000256" key="3">
    <source>
        <dbReference type="ARBA" id="ARBA00006462"/>
    </source>
</evidence>
<dbReference type="RefSeq" id="XP_023167548.2">
    <property type="nucleotide sequence ID" value="XM_023311780.2"/>
</dbReference>
<name>A0A6J1LNK8_DROHY</name>
<dbReference type="GO" id="GO:0000166">
    <property type="term" value="F:nucleotide binding"/>
    <property type="evidence" value="ECO:0007669"/>
    <property type="project" value="UniProtKB-KW"/>
</dbReference>
<evidence type="ECO:0000256" key="6">
    <source>
        <dbReference type="ARBA" id="ARBA00022679"/>
    </source>
</evidence>
<dbReference type="GeneID" id="111597211"/>
<dbReference type="EC" id="2.4.1.122" evidence="4"/>
<keyword evidence="8" id="KW-0547">Nucleotide-binding</keyword>
<feature type="region of interest" description="Disordered" evidence="12">
    <location>
        <begin position="129"/>
        <end position="148"/>
    </location>
</feature>
<evidence type="ECO:0000259" key="13">
    <source>
        <dbReference type="Pfam" id="PF02434"/>
    </source>
</evidence>
<keyword evidence="14" id="KW-1185">Reference proteome</keyword>
<gene>
    <name evidence="15 16 17" type="primary">LOC111597211</name>
</gene>
<dbReference type="PANTHER" id="PTHR23033">
    <property type="entry name" value="BETA1,3-GALACTOSYLTRANSFERASE"/>
    <property type="match status" value="1"/>
</dbReference>
<evidence type="ECO:0000256" key="2">
    <source>
        <dbReference type="ARBA" id="ARBA00004922"/>
    </source>
</evidence>
<evidence type="ECO:0000256" key="10">
    <source>
        <dbReference type="ARBA" id="ARBA00022989"/>
    </source>
</evidence>
<dbReference type="OMA" id="RTHHHER"/>
<keyword evidence="6" id="KW-0808">Transferase</keyword>
<dbReference type="InterPro" id="IPR026050">
    <property type="entry name" value="C1GALT1/C1GALT1_chp1"/>
</dbReference>
<feature type="compositionally biased region" description="Low complexity" evidence="12">
    <location>
        <begin position="134"/>
        <end position="147"/>
    </location>
</feature>
<proteinExistence type="inferred from homology"/>
<feature type="domain" description="Fringe-like glycosyltransferase" evidence="13">
    <location>
        <begin position="87"/>
        <end position="199"/>
    </location>
</feature>
<dbReference type="PANTHER" id="PTHR23033:SF14">
    <property type="entry name" value="GLYCOPROTEIN-N-ACETYLGALACTOSAMINE 3-BETA-GALACTOSYLTRANSFERASE 1-RELATED"/>
    <property type="match status" value="1"/>
</dbReference>
<protein>
    <recommendedName>
        <fullName evidence="4">N-acetylgalactosaminide beta-1,3-galactosyltransferase</fullName>
        <ecNumber evidence="4">2.4.1.122</ecNumber>
    </recommendedName>
</protein>
<evidence type="ECO:0000256" key="4">
    <source>
        <dbReference type="ARBA" id="ARBA00012557"/>
    </source>
</evidence>
<evidence type="ECO:0000256" key="11">
    <source>
        <dbReference type="ARBA" id="ARBA00023136"/>
    </source>
</evidence>
<keyword evidence="11" id="KW-0472">Membrane</keyword>
<evidence type="ECO:0000256" key="1">
    <source>
        <dbReference type="ARBA" id="ARBA00004606"/>
    </source>
</evidence>
<dbReference type="AlphaFoldDB" id="A0A6J1LNK8"/>
<accession>A0A6J1LNK8</accession>
<evidence type="ECO:0000313" key="14">
    <source>
        <dbReference type="Proteomes" id="UP000504633"/>
    </source>
</evidence>
<dbReference type="Pfam" id="PF02434">
    <property type="entry name" value="Fringe"/>
    <property type="match status" value="1"/>
</dbReference>
<evidence type="ECO:0000313" key="16">
    <source>
        <dbReference type="RefSeq" id="XP_023167548.2"/>
    </source>
</evidence>
<keyword evidence="5" id="KW-0328">Glycosyltransferase</keyword>
<dbReference type="InterPro" id="IPR003378">
    <property type="entry name" value="Fringe-like_glycosylTrfase"/>
</dbReference>
<dbReference type="OrthoDB" id="414175at2759"/>
<evidence type="ECO:0000256" key="12">
    <source>
        <dbReference type="SAM" id="MobiDB-lite"/>
    </source>
</evidence>
<keyword evidence="9" id="KW-0735">Signal-anchor</keyword>
<evidence type="ECO:0000256" key="7">
    <source>
        <dbReference type="ARBA" id="ARBA00022692"/>
    </source>
</evidence>
<keyword evidence="10" id="KW-1133">Transmembrane helix</keyword>
<dbReference type="Gene3D" id="3.90.550.50">
    <property type="match status" value="1"/>
</dbReference>
<dbReference type="KEGG" id="dhe:111597211"/>
<comment type="similarity">
    <text evidence="3">Belongs to the glycosyltransferase 31 family. Beta3-Gal-T subfamily.</text>
</comment>